<keyword evidence="2" id="KW-1133">Transmembrane helix</keyword>
<keyword evidence="4" id="KW-1185">Reference proteome</keyword>
<dbReference type="Proteomes" id="UP000240883">
    <property type="component" value="Unassembled WGS sequence"/>
</dbReference>
<dbReference type="AlphaFoldDB" id="A0A2T2P6M8"/>
<feature type="transmembrane region" description="Helical" evidence="2">
    <location>
        <begin position="194"/>
        <end position="217"/>
    </location>
</feature>
<keyword evidence="2" id="KW-0472">Membrane</keyword>
<evidence type="ECO:0000256" key="1">
    <source>
        <dbReference type="SAM" id="MobiDB-lite"/>
    </source>
</evidence>
<gene>
    <name evidence="3" type="ORF">BS50DRAFT_616468</name>
</gene>
<protein>
    <submittedName>
        <fullName evidence="3">Uncharacterized protein</fullName>
    </submittedName>
</protein>
<evidence type="ECO:0000313" key="3">
    <source>
        <dbReference type="EMBL" id="PSN72978.1"/>
    </source>
</evidence>
<keyword evidence="2" id="KW-0812">Transmembrane</keyword>
<dbReference type="OrthoDB" id="4582561at2759"/>
<accession>A0A2T2P6M8</accession>
<reference evidence="3 4" key="1">
    <citation type="journal article" date="2018" name="Front. Microbiol.">
        <title>Genome-Wide Analysis of Corynespora cassiicola Leaf Fall Disease Putative Effectors.</title>
        <authorList>
            <person name="Lopez D."/>
            <person name="Ribeiro S."/>
            <person name="Label P."/>
            <person name="Fumanal B."/>
            <person name="Venisse J.S."/>
            <person name="Kohler A."/>
            <person name="de Oliveira R.R."/>
            <person name="Labutti K."/>
            <person name="Lipzen A."/>
            <person name="Lail K."/>
            <person name="Bauer D."/>
            <person name="Ohm R.A."/>
            <person name="Barry K.W."/>
            <person name="Spatafora J."/>
            <person name="Grigoriev I.V."/>
            <person name="Martin F.M."/>
            <person name="Pujade-Renaud V."/>
        </authorList>
    </citation>
    <scope>NUCLEOTIDE SEQUENCE [LARGE SCALE GENOMIC DNA]</scope>
    <source>
        <strain evidence="3 4">Philippines</strain>
    </source>
</reference>
<sequence>MDDQTQAVFQKAFRSGIVRAYNLSLQSNIINDPERFYSNFQQHVAIWNPNIPEEFNSTFPVANNVIWKFPLKESSPEIRDLPHLCVSSPFDSFGRAISCLTMPYVSLGLLDAPPSDLDIAAKYGVYADVATIPSITKAWAGYLHDSGDSSPDCAIDVLIQKNATLDLQMVSKCMRLICKDSASQANVDPDIIGIGVWAAYIIQLGICFFAPILAALFRRLSEKNISPSCPGSHSSQSGGTSTQTDVEQK</sequence>
<name>A0A2T2P6M8_CORCC</name>
<feature type="non-terminal residue" evidence="3">
    <location>
        <position position="249"/>
    </location>
</feature>
<organism evidence="3 4">
    <name type="scientific">Corynespora cassiicola Philippines</name>
    <dbReference type="NCBI Taxonomy" id="1448308"/>
    <lineage>
        <taxon>Eukaryota</taxon>
        <taxon>Fungi</taxon>
        <taxon>Dikarya</taxon>
        <taxon>Ascomycota</taxon>
        <taxon>Pezizomycotina</taxon>
        <taxon>Dothideomycetes</taxon>
        <taxon>Pleosporomycetidae</taxon>
        <taxon>Pleosporales</taxon>
        <taxon>Corynesporascaceae</taxon>
        <taxon>Corynespora</taxon>
    </lineage>
</organism>
<evidence type="ECO:0000256" key="2">
    <source>
        <dbReference type="SAM" id="Phobius"/>
    </source>
</evidence>
<feature type="region of interest" description="Disordered" evidence="1">
    <location>
        <begin position="227"/>
        <end position="249"/>
    </location>
</feature>
<proteinExistence type="predicted"/>
<dbReference type="EMBL" id="KZ678129">
    <property type="protein sequence ID" value="PSN72978.1"/>
    <property type="molecule type" value="Genomic_DNA"/>
</dbReference>
<evidence type="ECO:0000313" key="4">
    <source>
        <dbReference type="Proteomes" id="UP000240883"/>
    </source>
</evidence>